<name>G2ZK35_9RALS</name>
<evidence type="ECO:0000313" key="2">
    <source>
        <dbReference type="EMBL" id="CCA79398.1"/>
    </source>
</evidence>
<evidence type="ECO:0000256" key="1">
    <source>
        <dbReference type="SAM" id="Phobius"/>
    </source>
</evidence>
<feature type="transmembrane region" description="Helical" evidence="1">
    <location>
        <begin position="16"/>
        <end position="35"/>
    </location>
</feature>
<dbReference type="EMBL" id="FR854062">
    <property type="protein sequence ID" value="CCA79398.1"/>
    <property type="molecule type" value="Genomic_DNA"/>
</dbReference>
<keyword evidence="1" id="KW-0472">Membrane</keyword>
<protein>
    <submittedName>
        <fullName evidence="2">Uncharacterized protein</fullName>
    </submittedName>
</protein>
<reference evidence="2" key="1">
    <citation type="journal article" date="2011" name="PLoS ONE">
        <title>Ralstonia syzygii, the Blood Disease Bacterium and some Asian R. solanacearum strains form a single genomic species despite divergent lifestyles.</title>
        <authorList>
            <person name="Remenant B."/>
            <person name="de Cambiaire J.C."/>
            <person name="Cellier G."/>
            <person name="Jacobs J.M."/>
            <person name="Mangenot S."/>
            <person name="Barbe V."/>
            <person name="Lajus A."/>
            <person name="Vallenet D."/>
            <person name="Medigue C."/>
            <person name="Fegan M."/>
            <person name="Allen C."/>
            <person name="Prior P."/>
        </authorList>
    </citation>
    <scope>NUCLEOTIDE SEQUENCE</scope>
    <source>
        <strain evidence="2">R229</strain>
    </source>
</reference>
<organism evidence="2">
    <name type="scientific">blood disease bacterium R229</name>
    <dbReference type="NCBI Taxonomy" id="741978"/>
    <lineage>
        <taxon>Bacteria</taxon>
        <taxon>Pseudomonadati</taxon>
        <taxon>Pseudomonadota</taxon>
        <taxon>Betaproteobacteria</taxon>
        <taxon>Burkholderiales</taxon>
        <taxon>Burkholderiaceae</taxon>
        <taxon>Ralstonia</taxon>
        <taxon>Ralstonia solanacearum species complex</taxon>
    </lineage>
</organism>
<dbReference type="AlphaFoldDB" id="G2ZK35"/>
<proteinExistence type="predicted"/>
<accession>G2ZK35</accession>
<keyword evidence="1" id="KW-1133">Transmembrane helix</keyword>
<gene>
    <name evidence="2" type="ORF">BDB_60005</name>
</gene>
<sequence length="38" mass="4127">MKPDDRLAQIQRNNRILSVVAFAAIVGLTVLYVLGSAL</sequence>
<keyword evidence="1" id="KW-0812">Transmembrane</keyword>
<reference evidence="2" key="2">
    <citation type="submission" date="2011-04" db="EMBL/GenBank/DDBJ databases">
        <authorList>
            <person name="Genoscope - CEA"/>
        </authorList>
    </citation>
    <scope>NUCLEOTIDE SEQUENCE</scope>
    <source>
        <strain evidence="2">R229</strain>
    </source>
</reference>